<dbReference type="CDD" id="cd15545">
    <property type="entry name" value="PHD_BAZ2A_like"/>
    <property type="match status" value="1"/>
</dbReference>
<keyword evidence="6" id="KW-0539">Nucleus</keyword>
<feature type="domain" description="PHD-type" evidence="9">
    <location>
        <begin position="203"/>
        <end position="253"/>
    </location>
</feature>
<dbReference type="InterPro" id="IPR013083">
    <property type="entry name" value="Znf_RING/FYVE/PHD"/>
</dbReference>
<dbReference type="PROSITE" id="PS01359">
    <property type="entry name" value="ZF_PHD_1"/>
    <property type="match status" value="1"/>
</dbReference>
<dbReference type="KEGG" id="bbrx:BRETT_004226"/>
<dbReference type="GeneID" id="64576149"/>
<evidence type="ECO:0000313" key="12">
    <source>
        <dbReference type="EMBL" id="QOU19005.1"/>
    </source>
</evidence>
<dbReference type="PROSITE" id="PS50016">
    <property type="entry name" value="ZF_PHD_2"/>
    <property type="match status" value="1"/>
</dbReference>
<sequence>MKDSPLAPTLRPSEAQFADPIGFMSSDEVISLGEKYGIIKIVPPEGWKPKFALDKDKFTFHTRLQNLWELGLIGRSRNFFLEGFNNYLRSKGKKPMKSSKNRSRGRRKKHANKQKDKKSQEYDGFLGLKNGSKIHIHTLYIEGNFAHYANLVNDPKLLRDVEKYSNLLKIQLEDYSKLKTGRRHNTLSRLLTSEADDKILNLNKGCSICHKNNHFDKMLLCNGCEKGFHMYCLNPALRVVPKSDWYCDECLRGTNGDYGFEEDYSNIFTLTDFEEYCEEEKKNFCETQLHGEMNPSIDQLEAEFWKLVDGGSNGTYEADREQISVRYGADIHKDDAEEVSGFPTEGNSLIDQEAGRKYIDSPFNLTRLPFAGGSLLRYFQKEDRNQMSGITIPWLYVGSMFSTFCWHKEDHYTLSANYCHMGSTKKWYAIPARDCQKFEALCKSIAPDYFKKQPGLLHQMTTLISPHDIASFQQYRNIKLESDDFVHCYSVNQEANEFVITFPMVYHAGFNCGFNVNEAVNFTMPYWLGYGEQAVCDYIKDGKEDVFNYYGLLRNIMDILMNDKEEYKNIEDEFGQWTVTAMLDHCFLSYSEQVKQFGLLKNDKKLQSILAQIPHTDFEEYQQERQRKLLAGCTHHRTGRKLPVQKEQEDNTYDPDEFICHECKTFVNYQWIEVDILKKIAADLQDISNTNGQKQLPTPGNSPPKFGSNNKGEDIESEWKQIMEKAREEGLNESIKNNESHAGMRLRKRRKIVRNDNSDTYELSSDYAKQRKEKMLNRMKNKRRKHYNFGKMVFCLNCFTRGISKMDPTQIEQLKKISVVYDRESYEHLREHIEKTLEPKLGLLGIKTHH</sequence>
<evidence type="ECO:0000256" key="6">
    <source>
        <dbReference type="ARBA" id="ARBA00023242"/>
    </source>
</evidence>
<reference evidence="12" key="1">
    <citation type="submission" date="2020-10" db="EMBL/GenBank/DDBJ databases">
        <authorList>
            <person name="Palmer J.M."/>
        </authorList>
    </citation>
    <scope>NUCLEOTIDE SEQUENCE</scope>
    <source>
        <strain evidence="12">UCD 2041</strain>
    </source>
</reference>
<dbReference type="GO" id="GO:0000785">
    <property type="term" value="C:chromatin"/>
    <property type="evidence" value="ECO:0007669"/>
    <property type="project" value="TreeGrafter"/>
</dbReference>
<feature type="region of interest" description="Disordered" evidence="8">
    <location>
        <begin position="91"/>
        <end position="118"/>
    </location>
</feature>
<evidence type="ECO:0000256" key="3">
    <source>
        <dbReference type="ARBA" id="ARBA00022771"/>
    </source>
</evidence>
<evidence type="ECO:0000256" key="1">
    <source>
        <dbReference type="ARBA" id="ARBA00004123"/>
    </source>
</evidence>
<dbReference type="GO" id="GO:0034647">
    <property type="term" value="F:histone H3K4me/H3K4me2/H3K4me3 demethylase activity"/>
    <property type="evidence" value="ECO:0007669"/>
    <property type="project" value="TreeGrafter"/>
</dbReference>
<evidence type="ECO:0008006" key="14">
    <source>
        <dbReference type="Google" id="ProtNLM"/>
    </source>
</evidence>
<dbReference type="PANTHER" id="PTHR10694:SF33">
    <property type="entry name" value="LYSINE-SPECIFIC DEMETHYLASE 5"/>
    <property type="match status" value="1"/>
</dbReference>
<dbReference type="PANTHER" id="PTHR10694">
    <property type="entry name" value="LYSINE-SPECIFIC DEMETHYLASE"/>
    <property type="match status" value="1"/>
</dbReference>
<dbReference type="GO" id="GO:0006355">
    <property type="term" value="P:regulation of DNA-templated transcription"/>
    <property type="evidence" value="ECO:0007669"/>
    <property type="project" value="TreeGrafter"/>
</dbReference>
<dbReference type="SMART" id="SM00249">
    <property type="entry name" value="PHD"/>
    <property type="match status" value="1"/>
</dbReference>
<dbReference type="SMART" id="SM00545">
    <property type="entry name" value="JmjN"/>
    <property type="match status" value="1"/>
</dbReference>
<dbReference type="Gene3D" id="3.30.40.10">
    <property type="entry name" value="Zinc/RING finger domain, C3HC4 (zinc finger)"/>
    <property type="match status" value="1"/>
</dbReference>
<dbReference type="Pfam" id="PF02373">
    <property type="entry name" value="JmjC"/>
    <property type="match status" value="1"/>
</dbReference>
<evidence type="ECO:0000259" key="9">
    <source>
        <dbReference type="PROSITE" id="PS50016"/>
    </source>
</evidence>
<keyword evidence="3 7" id="KW-0863">Zinc-finger</keyword>
<dbReference type="PROSITE" id="PS51184">
    <property type="entry name" value="JMJC"/>
    <property type="match status" value="1"/>
</dbReference>
<dbReference type="OrthoDB" id="1678912at2759"/>
<dbReference type="Pfam" id="PF02375">
    <property type="entry name" value="JmjN"/>
    <property type="match status" value="1"/>
</dbReference>
<feature type="domain" description="JmjC" evidence="11">
    <location>
        <begin position="357"/>
        <end position="539"/>
    </location>
</feature>
<dbReference type="InterPro" id="IPR019787">
    <property type="entry name" value="Znf_PHD-finger"/>
</dbReference>
<dbReference type="Gene3D" id="2.60.120.650">
    <property type="entry name" value="Cupin"/>
    <property type="match status" value="2"/>
</dbReference>
<protein>
    <recommendedName>
        <fullName evidence="14">[Histone H3]-trimethyl-L-lysine(4) demethylase</fullName>
    </recommendedName>
</protein>
<evidence type="ECO:0000259" key="10">
    <source>
        <dbReference type="PROSITE" id="PS51183"/>
    </source>
</evidence>
<dbReference type="SUPFAM" id="SSF57903">
    <property type="entry name" value="FYVE/PHD zinc finger"/>
    <property type="match status" value="1"/>
</dbReference>
<gene>
    <name evidence="12" type="ORF">BRETT_004226</name>
</gene>
<proteinExistence type="predicted"/>
<evidence type="ECO:0000256" key="5">
    <source>
        <dbReference type="ARBA" id="ARBA00023004"/>
    </source>
</evidence>
<accession>A0A871R456</accession>
<evidence type="ECO:0000256" key="2">
    <source>
        <dbReference type="ARBA" id="ARBA00022723"/>
    </source>
</evidence>
<keyword evidence="5" id="KW-0408">Iron</keyword>
<feature type="compositionally biased region" description="Polar residues" evidence="8">
    <location>
        <begin position="690"/>
        <end position="699"/>
    </location>
</feature>
<evidence type="ECO:0000256" key="8">
    <source>
        <dbReference type="SAM" id="MobiDB-lite"/>
    </source>
</evidence>
<dbReference type="EMBL" id="CP063133">
    <property type="protein sequence ID" value="QOU19005.1"/>
    <property type="molecule type" value="Genomic_DNA"/>
</dbReference>
<organism evidence="12 13">
    <name type="scientific">Dekkera bruxellensis</name>
    <name type="common">Brettanomyces custersii</name>
    <dbReference type="NCBI Taxonomy" id="5007"/>
    <lineage>
        <taxon>Eukaryota</taxon>
        <taxon>Fungi</taxon>
        <taxon>Dikarya</taxon>
        <taxon>Ascomycota</taxon>
        <taxon>Saccharomycotina</taxon>
        <taxon>Pichiomycetes</taxon>
        <taxon>Pichiales</taxon>
        <taxon>Pichiaceae</taxon>
        <taxon>Brettanomyces</taxon>
    </lineage>
</organism>
<feature type="compositionally biased region" description="Basic residues" evidence="8">
    <location>
        <begin position="91"/>
        <end position="112"/>
    </location>
</feature>
<dbReference type="InterPro" id="IPR003349">
    <property type="entry name" value="JmjN"/>
</dbReference>
<reference evidence="12" key="2">
    <citation type="journal article" name="BMC Genomics">
        <title>New genome assemblies reveal patterns of domestication and adaptation across Brettanomyces (Dekkera) species.</title>
        <authorList>
            <person name="Roach M.J."/>
            <person name="Borneman A.R."/>
        </authorList>
    </citation>
    <scope>NUCLEOTIDE SEQUENCE</scope>
    <source>
        <strain evidence="12">UCD 2041</strain>
    </source>
</reference>
<dbReference type="RefSeq" id="XP_041135498.1">
    <property type="nucleotide sequence ID" value="XM_041282722.1"/>
</dbReference>
<keyword evidence="4" id="KW-0862">Zinc</keyword>
<dbReference type="Proteomes" id="UP000663131">
    <property type="component" value="Chromosome 5"/>
</dbReference>
<feature type="domain" description="JmjN" evidence="10">
    <location>
        <begin position="7"/>
        <end position="50"/>
    </location>
</feature>
<evidence type="ECO:0000313" key="13">
    <source>
        <dbReference type="Proteomes" id="UP000663131"/>
    </source>
</evidence>
<dbReference type="SUPFAM" id="SSF51197">
    <property type="entry name" value="Clavaminate synthase-like"/>
    <property type="match status" value="1"/>
</dbReference>
<evidence type="ECO:0000256" key="4">
    <source>
        <dbReference type="ARBA" id="ARBA00022833"/>
    </source>
</evidence>
<dbReference type="InterPro" id="IPR001965">
    <property type="entry name" value="Znf_PHD"/>
</dbReference>
<dbReference type="InterPro" id="IPR011011">
    <property type="entry name" value="Znf_FYVE_PHD"/>
</dbReference>
<keyword evidence="2" id="KW-0479">Metal-binding</keyword>
<dbReference type="InterPro" id="IPR019786">
    <property type="entry name" value="Zinc_finger_PHD-type_CS"/>
</dbReference>
<comment type="subcellular location">
    <subcellularLocation>
        <location evidence="1">Nucleus</location>
    </subcellularLocation>
</comment>
<dbReference type="SMART" id="SM00558">
    <property type="entry name" value="JmjC"/>
    <property type="match status" value="1"/>
</dbReference>
<evidence type="ECO:0000259" key="11">
    <source>
        <dbReference type="PROSITE" id="PS51184"/>
    </source>
</evidence>
<dbReference type="PROSITE" id="PS51183">
    <property type="entry name" value="JMJN"/>
    <property type="match status" value="1"/>
</dbReference>
<dbReference type="GO" id="GO:0008270">
    <property type="term" value="F:zinc ion binding"/>
    <property type="evidence" value="ECO:0007669"/>
    <property type="project" value="UniProtKB-KW"/>
</dbReference>
<feature type="region of interest" description="Disordered" evidence="8">
    <location>
        <begin position="690"/>
        <end position="713"/>
    </location>
</feature>
<dbReference type="Pfam" id="PF00628">
    <property type="entry name" value="PHD"/>
    <property type="match status" value="1"/>
</dbReference>
<evidence type="ECO:0000256" key="7">
    <source>
        <dbReference type="PROSITE-ProRule" id="PRU00146"/>
    </source>
</evidence>
<name>A0A871R456_DEKBR</name>
<dbReference type="AlphaFoldDB" id="A0A871R456"/>
<dbReference type="GO" id="GO:0005634">
    <property type="term" value="C:nucleus"/>
    <property type="evidence" value="ECO:0007669"/>
    <property type="project" value="UniProtKB-SubCell"/>
</dbReference>
<dbReference type="InterPro" id="IPR003347">
    <property type="entry name" value="JmjC_dom"/>
</dbReference>